<dbReference type="Gene3D" id="3.90.1150.10">
    <property type="entry name" value="Aspartate Aminotransferase, domain 1"/>
    <property type="match status" value="1"/>
</dbReference>
<evidence type="ECO:0000256" key="1">
    <source>
        <dbReference type="SAM" id="MobiDB-lite"/>
    </source>
</evidence>
<feature type="domain" description="Alliinase C-terminal" evidence="2">
    <location>
        <begin position="36"/>
        <end position="96"/>
    </location>
</feature>
<evidence type="ECO:0000259" key="2">
    <source>
        <dbReference type="Pfam" id="PF04864"/>
    </source>
</evidence>
<dbReference type="GO" id="GO:0008483">
    <property type="term" value="F:transaminase activity"/>
    <property type="evidence" value="ECO:0007669"/>
    <property type="project" value="UniProtKB-KW"/>
</dbReference>
<sequence>MCGTDGQVLVIKPSKPSSVSPAPDEPTDHRPSDIIINLDHGDPTMYESYWKVVGQKYTSLTIPGFQSLSYFANKKNLCWFLEPKLEEEIKRLHKIVAMQ</sequence>
<name>A0AAW2UZ27_9LAMI</name>
<organism evidence="4">
    <name type="scientific">Sesamum latifolium</name>
    <dbReference type="NCBI Taxonomy" id="2727402"/>
    <lineage>
        <taxon>Eukaryota</taxon>
        <taxon>Viridiplantae</taxon>
        <taxon>Streptophyta</taxon>
        <taxon>Embryophyta</taxon>
        <taxon>Tracheophyta</taxon>
        <taxon>Spermatophyta</taxon>
        <taxon>Magnoliopsida</taxon>
        <taxon>eudicotyledons</taxon>
        <taxon>Gunneridae</taxon>
        <taxon>Pentapetalae</taxon>
        <taxon>asterids</taxon>
        <taxon>lamiids</taxon>
        <taxon>Lamiales</taxon>
        <taxon>Pedaliaceae</taxon>
        <taxon>Sesamum</taxon>
    </lineage>
</organism>
<dbReference type="InterPro" id="IPR015422">
    <property type="entry name" value="PyrdxlP-dep_Trfase_small"/>
</dbReference>
<reference evidence="4" key="1">
    <citation type="submission" date="2020-06" db="EMBL/GenBank/DDBJ databases">
        <authorList>
            <person name="Li T."/>
            <person name="Hu X."/>
            <person name="Zhang T."/>
            <person name="Song X."/>
            <person name="Zhang H."/>
            <person name="Dai N."/>
            <person name="Sheng W."/>
            <person name="Hou X."/>
            <person name="Wei L."/>
        </authorList>
    </citation>
    <scope>NUCLEOTIDE SEQUENCE</scope>
    <source>
        <strain evidence="4">KEN1</strain>
        <tissue evidence="4">Leaf</tissue>
    </source>
</reference>
<keyword evidence="4" id="KW-0032">Aminotransferase</keyword>
<accession>A0AAW2UZ27</accession>
<comment type="caution">
    <text evidence="4">The sequence shown here is derived from an EMBL/GenBank/DDBJ whole genome shotgun (WGS) entry which is preliminary data.</text>
</comment>
<gene>
    <name evidence="3" type="ORF">Slati_3164100</name>
    <name evidence="4" type="ORF">Slati_3181900</name>
</gene>
<dbReference type="Pfam" id="PF04864">
    <property type="entry name" value="Alliinase_C"/>
    <property type="match status" value="1"/>
</dbReference>
<protein>
    <submittedName>
        <fullName evidence="4">Tryptophan aminotransferase-related protein 1</fullName>
    </submittedName>
</protein>
<evidence type="ECO:0000313" key="4">
    <source>
        <dbReference type="EMBL" id="KAL0421590.1"/>
    </source>
</evidence>
<keyword evidence="4" id="KW-0808">Transferase</keyword>
<dbReference type="InterPro" id="IPR006948">
    <property type="entry name" value="Alliinase_C"/>
</dbReference>
<evidence type="ECO:0000313" key="3">
    <source>
        <dbReference type="EMBL" id="KAL0421412.1"/>
    </source>
</evidence>
<feature type="compositionally biased region" description="Low complexity" evidence="1">
    <location>
        <begin position="12"/>
        <end position="22"/>
    </location>
</feature>
<proteinExistence type="predicted"/>
<dbReference type="GO" id="GO:0016846">
    <property type="term" value="F:carbon-sulfur lyase activity"/>
    <property type="evidence" value="ECO:0007669"/>
    <property type="project" value="InterPro"/>
</dbReference>
<dbReference type="EMBL" id="JACGWN010000011">
    <property type="protein sequence ID" value="KAL0421412.1"/>
    <property type="molecule type" value="Genomic_DNA"/>
</dbReference>
<feature type="region of interest" description="Disordered" evidence="1">
    <location>
        <begin position="1"/>
        <end position="32"/>
    </location>
</feature>
<dbReference type="EMBL" id="JACGWN010000011">
    <property type="protein sequence ID" value="KAL0421590.1"/>
    <property type="molecule type" value="Genomic_DNA"/>
</dbReference>
<reference evidence="4" key="2">
    <citation type="journal article" date="2024" name="Plant">
        <title>Genomic evolution and insights into agronomic trait innovations of Sesamum species.</title>
        <authorList>
            <person name="Miao H."/>
            <person name="Wang L."/>
            <person name="Qu L."/>
            <person name="Liu H."/>
            <person name="Sun Y."/>
            <person name="Le M."/>
            <person name="Wang Q."/>
            <person name="Wei S."/>
            <person name="Zheng Y."/>
            <person name="Lin W."/>
            <person name="Duan Y."/>
            <person name="Cao H."/>
            <person name="Xiong S."/>
            <person name="Wang X."/>
            <person name="Wei L."/>
            <person name="Li C."/>
            <person name="Ma Q."/>
            <person name="Ju M."/>
            <person name="Zhao R."/>
            <person name="Li G."/>
            <person name="Mu C."/>
            <person name="Tian Q."/>
            <person name="Mei H."/>
            <person name="Zhang T."/>
            <person name="Gao T."/>
            <person name="Zhang H."/>
        </authorList>
    </citation>
    <scope>NUCLEOTIDE SEQUENCE</scope>
    <source>
        <strain evidence="4">KEN1</strain>
    </source>
</reference>
<dbReference type="AlphaFoldDB" id="A0AAW2UZ27"/>